<feature type="region of interest" description="Disordered" evidence="1">
    <location>
        <begin position="16"/>
        <end position="67"/>
    </location>
</feature>
<evidence type="ECO:0000313" key="2">
    <source>
        <dbReference type="EMBL" id="CAL1393741.1"/>
    </source>
</evidence>
<protein>
    <submittedName>
        <fullName evidence="2">Uncharacterized protein</fullName>
    </submittedName>
</protein>
<organism evidence="2 3">
    <name type="scientific">Linum trigynum</name>
    <dbReference type="NCBI Taxonomy" id="586398"/>
    <lineage>
        <taxon>Eukaryota</taxon>
        <taxon>Viridiplantae</taxon>
        <taxon>Streptophyta</taxon>
        <taxon>Embryophyta</taxon>
        <taxon>Tracheophyta</taxon>
        <taxon>Spermatophyta</taxon>
        <taxon>Magnoliopsida</taxon>
        <taxon>eudicotyledons</taxon>
        <taxon>Gunneridae</taxon>
        <taxon>Pentapetalae</taxon>
        <taxon>rosids</taxon>
        <taxon>fabids</taxon>
        <taxon>Malpighiales</taxon>
        <taxon>Linaceae</taxon>
        <taxon>Linum</taxon>
    </lineage>
</organism>
<sequence>MTNEVVWVAKVKANGGGSMQVEGSTSGGQKDVDGGMVPVASVKDAGPSIEGEPVPGADSTVCVKDVG</sequence>
<reference evidence="2 3" key="1">
    <citation type="submission" date="2024-04" db="EMBL/GenBank/DDBJ databases">
        <authorList>
            <person name="Fracassetti M."/>
        </authorList>
    </citation>
    <scope>NUCLEOTIDE SEQUENCE [LARGE SCALE GENOMIC DNA]</scope>
</reference>
<proteinExistence type="predicted"/>
<accession>A0AAV2F660</accession>
<name>A0AAV2F660_9ROSI</name>
<gene>
    <name evidence="2" type="ORF">LTRI10_LOCUS34294</name>
</gene>
<dbReference type="Proteomes" id="UP001497516">
    <property type="component" value="Chromosome 6"/>
</dbReference>
<evidence type="ECO:0000256" key="1">
    <source>
        <dbReference type="SAM" id="MobiDB-lite"/>
    </source>
</evidence>
<keyword evidence="3" id="KW-1185">Reference proteome</keyword>
<dbReference type="EMBL" id="OZ034819">
    <property type="protein sequence ID" value="CAL1393741.1"/>
    <property type="molecule type" value="Genomic_DNA"/>
</dbReference>
<dbReference type="AlphaFoldDB" id="A0AAV2F660"/>
<evidence type="ECO:0000313" key="3">
    <source>
        <dbReference type="Proteomes" id="UP001497516"/>
    </source>
</evidence>